<dbReference type="InterPro" id="IPR043202">
    <property type="entry name" value="Band-7_stomatin-like"/>
</dbReference>
<feature type="transmembrane region" description="Helical" evidence="5">
    <location>
        <begin position="36"/>
        <end position="56"/>
    </location>
</feature>
<evidence type="ECO:0000256" key="5">
    <source>
        <dbReference type="SAM" id="Phobius"/>
    </source>
</evidence>
<comment type="similarity">
    <text evidence="2">Belongs to the band 7/mec-2 family.</text>
</comment>
<dbReference type="CDD" id="cd08826">
    <property type="entry name" value="SPFH_eoslipins_u1"/>
    <property type="match status" value="1"/>
</dbReference>
<dbReference type="PATRIC" id="fig|42253.5.peg.362"/>
<feature type="transmembrane region" description="Helical" evidence="5">
    <location>
        <begin position="6"/>
        <end position="24"/>
    </location>
</feature>
<dbReference type="SUPFAM" id="SSF117892">
    <property type="entry name" value="Band 7/SPFH domain"/>
    <property type="match status" value="1"/>
</dbReference>
<dbReference type="PANTHER" id="PTHR10264:SF19">
    <property type="entry name" value="AT06885P-RELATED"/>
    <property type="match status" value="1"/>
</dbReference>
<dbReference type="GO" id="GO:0005886">
    <property type="term" value="C:plasma membrane"/>
    <property type="evidence" value="ECO:0007669"/>
    <property type="project" value="InterPro"/>
</dbReference>
<evidence type="ECO:0000256" key="1">
    <source>
        <dbReference type="ARBA" id="ARBA00004167"/>
    </source>
</evidence>
<dbReference type="Gene3D" id="6.10.250.2090">
    <property type="match status" value="1"/>
</dbReference>
<keyword evidence="4 5" id="KW-0472">Membrane</keyword>
<keyword evidence="5" id="KW-1133">Transmembrane helix</keyword>
<evidence type="ECO:0000256" key="2">
    <source>
        <dbReference type="ARBA" id="ARBA00008164"/>
    </source>
</evidence>
<dbReference type="PRINTS" id="PR00721">
    <property type="entry name" value="STOMATIN"/>
</dbReference>
<name>A0A0K2G754_NITMO</name>
<dbReference type="PANTHER" id="PTHR10264">
    <property type="entry name" value="BAND 7 PROTEIN-RELATED"/>
    <property type="match status" value="1"/>
</dbReference>
<dbReference type="PROSITE" id="PS01270">
    <property type="entry name" value="BAND_7"/>
    <property type="match status" value="1"/>
</dbReference>
<dbReference type="AlphaFoldDB" id="A0A0K2G754"/>
<evidence type="ECO:0000259" key="6">
    <source>
        <dbReference type="SMART" id="SM00244"/>
    </source>
</evidence>
<dbReference type="InterPro" id="IPR001107">
    <property type="entry name" value="Band_7"/>
</dbReference>
<dbReference type="InterPro" id="IPR036013">
    <property type="entry name" value="Band_7/SPFH_dom_sf"/>
</dbReference>
<dbReference type="GO" id="GO:0098552">
    <property type="term" value="C:side of membrane"/>
    <property type="evidence" value="ECO:0007669"/>
    <property type="project" value="UniProtKB-ARBA"/>
</dbReference>
<sequence>MLLSPLTLLILLLVIVFMGFKVLPEYERAVIFRWGRLARGLVGGNGPGVIILLPLIDKMIRVSLRTVAMDVPPQDVITRDNVTVKVNAVIYFRVVDPQRAIVQVEDYLYATSMMAQTTLRSVLGQSQLDDLLAKREQINAELQRIIDQQTEPWGVKVTAVEVKNVDLPQEMQRAIARQAEAERERRAKIIHAEGEYEASQRLADAANVISQNPAALQLRYLQTLVEIAAEKNSTTIFPIPIDTLAPFIKGLNRP</sequence>
<dbReference type="Pfam" id="PF01145">
    <property type="entry name" value="Band_7"/>
    <property type="match status" value="1"/>
</dbReference>
<organism evidence="7 8">
    <name type="scientific">Nitrospira moscoviensis</name>
    <dbReference type="NCBI Taxonomy" id="42253"/>
    <lineage>
        <taxon>Bacteria</taxon>
        <taxon>Pseudomonadati</taxon>
        <taxon>Nitrospirota</taxon>
        <taxon>Nitrospiria</taxon>
        <taxon>Nitrospirales</taxon>
        <taxon>Nitrospiraceae</taxon>
        <taxon>Nitrospira</taxon>
    </lineage>
</organism>
<evidence type="ECO:0000313" key="8">
    <source>
        <dbReference type="Proteomes" id="UP000069205"/>
    </source>
</evidence>
<dbReference type="FunFam" id="3.30.479.30:FF:000004">
    <property type="entry name" value="Putative membrane protease family, stomatin"/>
    <property type="match status" value="1"/>
</dbReference>
<dbReference type="InterPro" id="IPR018080">
    <property type="entry name" value="Band_7/stomatin-like_CS"/>
</dbReference>
<evidence type="ECO:0000256" key="4">
    <source>
        <dbReference type="ARBA" id="ARBA00023136"/>
    </source>
</evidence>
<dbReference type="Gene3D" id="3.30.479.30">
    <property type="entry name" value="Band 7 domain"/>
    <property type="match status" value="1"/>
</dbReference>
<keyword evidence="8" id="KW-1185">Reference proteome</keyword>
<keyword evidence="5" id="KW-0812">Transmembrane</keyword>
<gene>
    <name evidence="7" type="ORF">NITMOv2_0375</name>
</gene>
<dbReference type="SMART" id="SM00244">
    <property type="entry name" value="PHB"/>
    <property type="match status" value="1"/>
</dbReference>
<feature type="domain" description="Band 7" evidence="6">
    <location>
        <begin position="18"/>
        <end position="179"/>
    </location>
</feature>
<evidence type="ECO:0000313" key="7">
    <source>
        <dbReference type="EMBL" id="ALA56811.1"/>
    </source>
</evidence>
<dbReference type="Proteomes" id="UP000069205">
    <property type="component" value="Chromosome"/>
</dbReference>
<dbReference type="STRING" id="42253.NITMOv2_0375"/>
<protein>
    <recommendedName>
        <fullName evidence="3">Protein QmcA</fullName>
    </recommendedName>
</protein>
<dbReference type="RefSeq" id="WP_053378246.1">
    <property type="nucleotide sequence ID" value="NZ_CP011801.1"/>
</dbReference>
<reference evidence="7 8" key="1">
    <citation type="journal article" date="2015" name="Proc. Natl. Acad. Sci. U.S.A.">
        <title>Expanded metabolic versatility of ubiquitous nitrite-oxidizing bacteria from the genus Nitrospira.</title>
        <authorList>
            <person name="Koch H."/>
            <person name="Lucker S."/>
            <person name="Albertsen M."/>
            <person name="Kitzinger K."/>
            <person name="Herbold C."/>
            <person name="Spieck E."/>
            <person name="Nielsen P.H."/>
            <person name="Wagner M."/>
            <person name="Daims H."/>
        </authorList>
    </citation>
    <scope>NUCLEOTIDE SEQUENCE [LARGE SCALE GENOMIC DNA]</scope>
    <source>
        <strain evidence="7 8">NSP M-1</strain>
    </source>
</reference>
<evidence type="ECO:0000256" key="3">
    <source>
        <dbReference type="ARBA" id="ARBA00017055"/>
    </source>
</evidence>
<dbReference type="OrthoDB" id="9809197at2"/>
<dbReference type="KEGG" id="nmv:NITMOv2_0375"/>
<dbReference type="EMBL" id="CP011801">
    <property type="protein sequence ID" value="ALA56811.1"/>
    <property type="molecule type" value="Genomic_DNA"/>
</dbReference>
<proteinExistence type="inferred from homology"/>
<accession>A0A0K2G754</accession>
<dbReference type="InterPro" id="IPR001972">
    <property type="entry name" value="Stomatin_HflK_fam"/>
</dbReference>
<comment type="subcellular location">
    <subcellularLocation>
        <location evidence="1">Membrane</location>
        <topology evidence="1">Single-pass membrane protein</topology>
    </subcellularLocation>
</comment>